<dbReference type="Pfam" id="PF08154">
    <property type="entry name" value="NLE"/>
    <property type="match status" value="1"/>
</dbReference>
<dbReference type="SUPFAM" id="SSF50978">
    <property type="entry name" value="WD40 repeat-like"/>
    <property type="match status" value="1"/>
</dbReference>
<organism evidence="10 11">
    <name type="scientific">Leucosporidium creatinivorum</name>
    <dbReference type="NCBI Taxonomy" id="106004"/>
    <lineage>
        <taxon>Eukaryota</taxon>
        <taxon>Fungi</taxon>
        <taxon>Dikarya</taxon>
        <taxon>Basidiomycota</taxon>
        <taxon>Pucciniomycotina</taxon>
        <taxon>Microbotryomycetes</taxon>
        <taxon>Leucosporidiales</taxon>
        <taxon>Leucosporidium</taxon>
    </lineage>
</organism>
<dbReference type="PROSITE" id="PS50294">
    <property type="entry name" value="WD_REPEATS_REGION"/>
    <property type="match status" value="1"/>
</dbReference>
<protein>
    <recommendedName>
        <fullName evidence="6">Ribosome biogenesis protein YTM1</fullName>
    </recommendedName>
</protein>
<dbReference type="InterPro" id="IPR020472">
    <property type="entry name" value="WD40_PAC1"/>
</dbReference>
<name>A0A1Y2DL33_9BASI</name>
<dbReference type="InterPro" id="IPR001680">
    <property type="entry name" value="WD40_rpt"/>
</dbReference>
<keyword evidence="1 6" id="KW-0690">Ribosome biogenesis</keyword>
<dbReference type="InterPro" id="IPR012972">
    <property type="entry name" value="NLE"/>
</dbReference>
<feature type="domain" description="NLE" evidence="9">
    <location>
        <begin position="28"/>
        <end position="88"/>
    </location>
</feature>
<evidence type="ECO:0000256" key="6">
    <source>
        <dbReference type="HAMAP-Rule" id="MF_03029"/>
    </source>
</evidence>
<dbReference type="OrthoDB" id="10251381at2759"/>
<comment type="subcellular location">
    <subcellularLocation>
        <location evidence="6">Nucleus</location>
        <location evidence="6">Nucleolus</location>
    </subcellularLocation>
    <subcellularLocation>
        <location evidence="6">Nucleus</location>
        <location evidence="6">Nucleoplasm</location>
    </subcellularLocation>
</comment>
<evidence type="ECO:0000313" key="10">
    <source>
        <dbReference type="EMBL" id="ORY59879.1"/>
    </source>
</evidence>
<comment type="caution">
    <text evidence="10">The sequence shown here is derived from an EMBL/GenBank/DDBJ whole genome shotgun (WGS) entry which is preliminary data.</text>
</comment>
<evidence type="ECO:0000256" key="4">
    <source>
        <dbReference type="ARBA" id="ARBA00022737"/>
    </source>
</evidence>
<gene>
    <name evidence="6" type="primary">YTM1</name>
    <name evidence="10" type="ORF">BCR35DRAFT_270935</name>
</gene>
<dbReference type="InterPro" id="IPR028599">
    <property type="entry name" value="WDR12/Ytm1"/>
</dbReference>
<evidence type="ECO:0000259" key="9">
    <source>
        <dbReference type="Pfam" id="PF08154"/>
    </source>
</evidence>
<comment type="function">
    <text evidence="6">Component of the NOP7 complex, which is required for maturation of the 25S and 5.8S ribosomal RNAs and formation of the 60S ribosome.</text>
</comment>
<dbReference type="HAMAP" id="MF_03029">
    <property type="entry name" value="WDR12"/>
    <property type="match status" value="1"/>
</dbReference>
<dbReference type="PROSITE" id="PS00678">
    <property type="entry name" value="WD_REPEATS_1"/>
    <property type="match status" value="3"/>
</dbReference>
<dbReference type="Gene3D" id="2.130.10.10">
    <property type="entry name" value="YVTN repeat-like/Quinoprotein amine dehydrogenase"/>
    <property type="match status" value="1"/>
</dbReference>
<dbReference type="GO" id="GO:0030687">
    <property type="term" value="C:preribosome, large subunit precursor"/>
    <property type="evidence" value="ECO:0007669"/>
    <property type="project" value="UniProtKB-UniRule"/>
</dbReference>
<dbReference type="GO" id="GO:0005730">
    <property type="term" value="C:nucleolus"/>
    <property type="evidence" value="ECO:0007669"/>
    <property type="project" value="UniProtKB-SubCell"/>
</dbReference>
<comment type="subunit">
    <text evidence="6">Component of the NOP7 complex, composed of ERB1, NOP7 and YTM1. Within the NOP7 complex ERB1 appears to interact directly with NOP7 and YTM1. The NOP7 complex also associates with the 66S pre-ribosome.</text>
</comment>
<dbReference type="STRING" id="106004.A0A1Y2DL33"/>
<accession>A0A1Y2DL33</accession>
<dbReference type="PANTHER" id="PTHR19855:SF11">
    <property type="entry name" value="RIBOSOME BIOGENESIS PROTEIN WDR12"/>
    <property type="match status" value="1"/>
</dbReference>
<reference evidence="10 11" key="1">
    <citation type="submission" date="2016-07" db="EMBL/GenBank/DDBJ databases">
        <title>Pervasive Adenine N6-methylation of Active Genes in Fungi.</title>
        <authorList>
            <consortium name="DOE Joint Genome Institute"/>
            <person name="Mondo S.J."/>
            <person name="Dannebaum R.O."/>
            <person name="Kuo R.C."/>
            <person name="Labutti K."/>
            <person name="Haridas S."/>
            <person name="Kuo A."/>
            <person name="Salamov A."/>
            <person name="Ahrendt S.R."/>
            <person name="Lipzen A."/>
            <person name="Sullivan W."/>
            <person name="Andreopoulos W.B."/>
            <person name="Clum A."/>
            <person name="Lindquist E."/>
            <person name="Daum C."/>
            <person name="Ramamoorthy G.K."/>
            <person name="Gryganskyi A."/>
            <person name="Culley D."/>
            <person name="Magnuson J.K."/>
            <person name="James T.Y."/>
            <person name="O'Malley M.A."/>
            <person name="Stajich J.E."/>
            <person name="Spatafora J.W."/>
            <person name="Visel A."/>
            <person name="Grigoriev I.V."/>
        </authorList>
    </citation>
    <scope>NUCLEOTIDE SEQUENCE [LARGE SCALE GENOMIC DNA]</scope>
    <source>
        <strain evidence="10 11">62-1032</strain>
    </source>
</reference>
<keyword evidence="11" id="KW-1185">Reference proteome</keyword>
<comment type="similarity">
    <text evidence="6">Belongs to the WD repeat WDR12/YTM1 family.</text>
</comment>
<feature type="region of interest" description="Disordered" evidence="8">
    <location>
        <begin position="1"/>
        <end position="23"/>
    </location>
</feature>
<feature type="repeat" description="WD" evidence="7">
    <location>
        <begin position="347"/>
        <end position="388"/>
    </location>
</feature>
<evidence type="ECO:0000256" key="2">
    <source>
        <dbReference type="ARBA" id="ARBA00022552"/>
    </source>
</evidence>
<dbReference type="InterPro" id="IPR019775">
    <property type="entry name" value="WD40_repeat_CS"/>
</dbReference>
<dbReference type="AlphaFoldDB" id="A0A1Y2DL33"/>
<dbReference type="EMBL" id="MCGR01000075">
    <property type="protein sequence ID" value="ORY59879.1"/>
    <property type="molecule type" value="Genomic_DNA"/>
</dbReference>
<evidence type="ECO:0000256" key="1">
    <source>
        <dbReference type="ARBA" id="ARBA00022517"/>
    </source>
</evidence>
<evidence type="ECO:0000313" key="11">
    <source>
        <dbReference type="Proteomes" id="UP000193467"/>
    </source>
</evidence>
<dbReference type="PANTHER" id="PTHR19855">
    <property type="entry name" value="WD40 REPEAT PROTEIN 12, 37"/>
    <property type="match status" value="1"/>
</dbReference>
<proteinExistence type="inferred from homology"/>
<dbReference type="PROSITE" id="PS50082">
    <property type="entry name" value="WD_REPEATS_2"/>
    <property type="match status" value="3"/>
</dbReference>
<dbReference type="InParanoid" id="A0A1Y2DL33"/>
<evidence type="ECO:0000256" key="5">
    <source>
        <dbReference type="ARBA" id="ARBA00023242"/>
    </source>
</evidence>
<evidence type="ECO:0000256" key="7">
    <source>
        <dbReference type="PROSITE-ProRule" id="PRU00221"/>
    </source>
</evidence>
<keyword evidence="5 6" id="KW-0539">Nucleus</keyword>
<keyword evidence="3 7" id="KW-0853">WD repeat</keyword>
<dbReference type="Pfam" id="PF00400">
    <property type="entry name" value="WD40"/>
    <property type="match status" value="3"/>
</dbReference>
<feature type="region of interest" description="Disordered" evidence="8">
    <location>
        <begin position="263"/>
        <end position="286"/>
    </location>
</feature>
<feature type="repeat" description="WD" evidence="7">
    <location>
        <begin position="305"/>
        <end position="347"/>
    </location>
</feature>
<feature type="repeat" description="WD" evidence="7">
    <location>
        <begin position="391"/>
        <end position="433"/>
    </location>
</feature>
<dbReference type="GO" id="GO:0000466">
    <property type="term" value="P:maturation of 5.8S rRNA from tricistronic rRNA transcript (SSU-rRNA, 5.8S rRNA, LSU-rRNA)"/>
    <property type="evidence" value="ECO:0007669"/>
    <property type="project" value="UniProtKB-UniRule"/>
</dbReference>
<evidence type="ECO:0000256" key="3">
    <source>
        <dbReference type="ARBA" id="ARBA00022574"/>
    </source>
</evidence>
<dbReference type="InterPro" id="IPR015943">
    <property type="entry name" value="WD40/YVTN_repeat-like_dom_sf"/>
</dbReference>
<dbReference type="PRINTS" id="PR00320">
    <property type="entry name" value="GPROTEINBRPT"/>
</dbReference>
<dbReference type="FunCoup" id="A0A1Y2DL33">
    <property type="interactions" value="402"/>
</dbReference>
<keyword evidence="2 6" id="KW-0698">rRNA processing</keyword>
<dbReference type="GO" id="GO:0043021">
    <property type="term" value="F:ribonucleoprotein complex binding"/>
    <property type="evidence" value="ECO:0007669"/>
    <property type="project" value="UniProtKB-UniRule"/>
</dbReference>
<keyword evidence="4" id="KW-0677">Repeat</keyword>
<sequence>MSLTEEQPIPSTSAATEAPAGGEERQLAIRLTTKDSAYSIPSTKFLVPANWRRFHLSELINKVLENSSPIPFDFLINSSLLRSSLGAYCAQTGTSEEVTLEIEYLPSTLPPQLESTLPSEDWVSDVSLAIRGAVLTSSYAGTLSLHSSALPAPSNITFSGHDQSALSACYVPHPLGAEGKQWVASGGMDRLGRVWEYSTPSISLTNPTTELPVPTTLYTLNLHTAPISSVRSRTLPLTSTPTASPHLLTAGWDGIVGVWDLTPGVNEGEPQEDGSERKKKRRKQAPGTMKLTLPLFCSQTPVSVLRGHTGKVSRALFDRTDADKAYSAGWDHTVRSWDLSVASETNVKTSDKVLLSLAQMASPNLLATGSTDRLVSFWDFRESAQNISLTMPGHTGPVSTVAAHPTSPLLLASGSYDATVRIWDARSPKQALFVLPLPPKEGSEGKGQEKILAVDWDGERLVAGGEGARIVAWKVSGAQAEVPMVE</sequence>
<dbReference type="GO" id="GO:0000463">
    <property type="term" value="P:maturation of LSU-rRNA from tricistronic rRNA transcript (SSU-rRNA, 5.8S rRNA, LSU-rRNA)"/>
    <property type="evidence" value="ECO:0007669"/>
    <property type="project" value="UniProtKB-UniRule"/>
</dbReference>
<dbReference type="GO" id="GO:0005654">
    <property type="term" value="C:nucleoplasm"/>
    <property type="evidence" value="ECO:0007669"/>
    <property type="project" value="UniProtKB-SubCell"/>
</dbReference>
<feature type="compositionally biased region" description="Polar residues" evidence="8">
    <location>
        <begin position="1"/>
        <end position="15"/>
    </location>
</feature>
<dbReference type="Proteomes" id="UP000193467">
    <property type="component" value="Unassembled WGS sequence"/>
</dbReference>
<evidence type="ECO:0000256" key="8">
    <source>
        <dbReference type="SAM" id="MobiDB-lite"/>
    </source>
</evidence>
<dbReference type="InterPro" id="IPR036322">
    <property type="entry name" value="WD40_repeat_dom_sf"/>
</dbReference>
<dbReference type="SMART" id="SM00320">
    <property type="entry name" value="WD40"/>
    <property type="match status" value="7"/>
</dbReference>